<dbReference type="EMBL" id="CADCWB010000253">
    <property type="protein sequence ID" value="CAA9532908.1"/>
    <property type="molecule type" value="Genomic_DNA"/>
</dbReference>
<dbReference type="SUPFAM" id="SSF56059">
    <property type="entry name" value="Glutathione synthetase ATP-binding domain-like"/>
    <property type="match status" value="1"/>
</dbReference>
<evidence type="ECO:0000256" key="1">
    <source>
        <dbReference type="PROSITE-ProRule" id="PRU00409"/>
    </source>
</evidence>
<dbReference type="GO" id="GO:0046872">
    <property type="term" value="F:metal ion binding"/>
    <property type="evidence" value="ECO:0007669"/>
    <property type="project" value="InterPro"/>
</dbReference>
<dbReference type="PANTHER" id="PTHR39217:SF1">
    <property type="entry name" value="GLUTATHIONE SYNTHETASE"/>
    <property type="match status" value="1"/>
</dbReference>
<keyword evidence="1" id="KW-0067">ATP-binding</keyword>
<dbReference type="PROSITE" id="PS50975">
    <property type="entry name" value="ATP_GRASP"/>
    <property type="match status" value="1"/>
</dbReference>
<gene>
    <name evidence="3" type="ORF">AVDCRST_MAG62-2050</name>
</gene>
<accession>A0A6J4TWM9</accession>
<dbReference type="InterPro" id="IPR004218">
    <property type="entry name" value="GSHS_ATP-bd"/>
</dbReference>
<dbReference type="PANTHER" id="PTHR39217">
    <property type="match status" value="1"/>
</dbReference>
<feature type="domain" description="ATP-grasp" evidence="2">
    <location>
        <begin position="96"/>
        <end position="284"/>
    </location>
</feature>
<name>A0A6J4TWM9_9SPHN</name>
<dbReference type="GO" id="GO:0005524">
    <property type="term" value="F:ATP binding"/>
    <property type="evidence" value="ECO:0007669"/>
    <property type="project" value="UniProtKB-UniRule"/>
</dbReference>
<keyword evidence="1" id="KW-0547">Nucleotide-binding</keyword>
<evidence type="ECO:0000313" key="3">
    <source>
        <dbReference type="EMBL" id="CAA9532908.1"/>
    </source>
</evidence>
<dbReference type="GO" id="GO:0004363">
    <property type="term" value="F:glutathione synthase activity"/>
    <property type="evidence" value="ECO:0007669"/>
    <property type="project" value="InterPro"/>
</dbReference>
<reference evidence="3" key="1">
    <citation type="submission" date="2020-02" db="EMBL/GenBank/DDBJ databases">
        <authorList>
            <person name="Meier V. D."/>
        </authorList>
    </citation>
    <scope>NUCLEOTIDE SEQUENCE</scope>
    <source>
        <strain evidence="3">AVDCRST_MAG62</strain>
    </source>
</reference>
<dbReference type="Gene3D" id="3.30.470.20">
    <property type="entry name" value="ATP-grasp fold, B domain"/>
    <property type="match status" value="1"/>
</dbReference>
<dbReference type="AlphaFoldDB" id="A0A6J4TWM9"/>
<sequence length="288" mass="30684">MHLLLLTPDPAFPEPFAWAFHVEAEALRAAGAEVASRPWTAVGDVSPFDLVLPLVAWGYHLRYAEWLALLDRFEAEATPVINPPAVLRWNSDKAYLAGLGAAGVPTVPTLEVDHLNEAALAAAFRTLGTDEVVVKPPVSAGASGTFRLREGEGAHVPMEVHGERMMIQPFLPSISGTGEYSLILFGGEISHCVVKRPKAGDFRVQPNFGGETVACEPPAGAVELARAALAQAPAEAVYARVDMVVGIDGALQIIELELIEPALFLHCAEQAKPRFAAAIISTAERASK</sequence>
<evidence type="ECO:0000259" key="2">
    <source>
        <dbReference type="PROSITE" id="PS50975"/>
    </source>
</evidence>
<organism evidence="3">
    <name type="scientific">uncultured Sphingomonas sp</name>
    <dbReference type="NCBI Taxonomy" id="158754"/>
    <lineage>
        <taxon>Bacteria</taxon>
        <taxon>Pseudomonadati</taxon>
        <taxon>Pseudomonadota</taxon>
        <taxon>Alphaproteobacteria</taxon>
        <taxon>Sphingomonadales</taxon>
        <taxon>Sphingomonadaceae</taxon>
        <taxon>Sphingomonas</taxon>
        <taxon>environmental samples</taxon>
    </lineage>
</organism>
<protein>
    <recommendedName>
        <fullName evidence="2">ATP-grasp domain-containing protein</fullName>
    </recommendedName>
</protein>
<dbReference type="InterPro" id="IPR011761">
    <property type="entry name" value="ATP-grasp"/>
</dbReference>
<proteinExistence type="predicted"/>
<dbReference type="Pfam" id="PF02955">
    <property type="entry name" value="GSH-S_ATP"/>
    <property type="match status" value="1"/>
</dbReference>
<dbReference type="InterPro" id="IPR053191">
    <property type="entry name" value="DcsG_Biosynth_Enzyme"/>
</dbReference>